<sequence length="673" mass="75042">MNGNGVGPPPPSAAVSDPATALREQFGDRKVDISRKALRSSTSNSSTCKKHQATRAIVQRITNRVPAAKITACVACRKQKIKCHMRDGQAPCTRCKKRGLPCTVNKSLQMILESDVEWKHIMERKLRNLEAAVMRAGIDLPDEDDMEQDEDSPETMAAERSKSVPLPRISQPTDGNTPQNYEIVMDPDSGPAAIPGSVVSPIAMPGLENNRASQDIITRGIVTVQQAQAYLDIYQNRLDHFLYRIIGDRKDLKEVRAASPLLLAAICSVGALHLATPDFERCYQEFVTIAAAQTFSRRNNVDDIRGLVVAAFWLSSISWTCIALAVRIATDIGLHRSIVKCLNGDRNHYLRTRLWYLVYVCDHHFSVAYGRPPLTRQCDAIKACKEFLECEHAVEDDARLISQVQIWGVGGDIYECFGMDVDKPLDPARINQMRQFSMQLDNIRDHWSSRFRENRYVGNYPRKGVNLHSHFLKLYLYSMAFRGIGSSSFKGPDVASDIDSLANKSLIAATSILEAVVSDAEIQNHLNGLPTYFDVMIAFAVVFVLKLSTKYANSVPVDTSMVRTLVENVVVVLKSVTANMHSRHLLSSVAKGAETLLEKCWPQNKQRPVPANANVILGQPTFDESIYDMSNDWNGGATVDNFFMGEYDFLSNQDVMNAYQPDLNYAMPPSYGR</sequence>
<dbReference type="Proteomes" id="UP000215453">
    <property type="component" value="Chromosome 5"/>
</dbReference>
<dbReference type="SUPFAM" id="SSF57701">
    <property type="entry name" value="Zn2/Cys6 DNA-binding domain"/>
    <property type="match status" value="1"/>
</dbReference>
<reference evidence="9 10" key="1">
    <citation type="submission" date="2016-10" db="EMBL/GenBank/DDBJ databases">
        <authorList>
            <person name="Varghese N."/>
        </authorList>
    </citation>
    <scope>NUCLEOTIDE SEQUENCE [LARGE SCALE GENOMIC DNA]</scope>
</reference>
<dbReference type="CDD" id="cd12148">
    <property type="entry name" value="fungal_TF_MHR"/>
    <property type="match status" value="1"/>
</dbReference>
<proteinExistence type="predicted"/>
<dbReference type="InterPro" id="IPR001138">
    <property type="entry name" value="Zn2Cys6_DnaBD"/>
</dbReference>
<evidence type="ECO:0000256" key="7">
    <source>
        <dbReference type="SAM" id="MobiDB-lite"/>
    </source>
</evidence>
<dbReference type="GO" id="GO:0006351">
    <property type="term" value="P:DNA-templated transcription"/>
    <property type="evidence" value="ECO:0007669"/>
    <property type="project" value="InterPro"/>
</dbReference>
<dbReference type="SMART" id="SM00906">
    <property type="entry name" value="Fungal_trans"/>
    <property type="match status" value="1"/>
</dbReference>
<dbReference type="GO" id="GO:0008270">
    <property type="term" value="F:zinc ion binding"/>
    <property type="evidence" value="ECO:0007669"/>
    <property type="project" value="InterPro"/>
</dbReference>
<evidence type="ECO:0000256" key="6">
    <source>
        <dbReference type="ARBA" id="ARBA00023242"/>
    </source>
</evidence>
<keyword evidence="6" id="KW-0539">Nucleus</keyword>
<dbReference type="PROSITE" id="PS50048">
    <property type="entry name" value="ZN2_CY6_FUNGAL_2"/>
    <property type="match status" value="1"/>
</dbReference>
<dbReference type="Pfam" id="PF04082">
    <property type="entry name" value="Fungal_trans"/>
    <property type="match status" value="1"/>
</dbReference>
<dbReference type="PANTHER" id="PTHR31845">
    <property type="entry name" value="FINGER DOMAIN PROTEIN, PUTATIVE-RELATED"/>
    <property type="match status" value="1"/>
</dbReference>
<dbReference type="Gene3D" id="4.10.240.10">
    <property type="entry name" value="Zn(2)-C6 fungal-type DNA-binding domain"/>
    <property type="match status" value="1"/>
</dbReference>
<evidence type="ECO:0000256" key="3">
    <source>
        <dbReference type="ARBA" id="ARBA00023015"/>
    </source>
</evidence>
<dbReference type="PANTHER" id="PTHR31845:SF17">
    <property type="entry name" value="ZN(II)2CYS6 TRANSCRIPTION FACTOR (EUROFUNG)"/>
    <property type="match status" value="1"/>
</dbReference>
<dbReference type="Pfam" id="PF00172">
    <property type="entry name" value="Zn_clus"/>
    <property type="match status" value="1"/>
</dbReference>
<evidence type="ECO:0000313" key="9">
    <source>
        <dbReference type="EMBL" id="SMY24689.1"/>
    </source>
</evidence>
<keyword evidence="2" id="KW-0479">Metal-binding</keyword>
<evidence type="ECO:0000256" key="1">
    <source>
        <dbReference type="ARBA" id="ARBA00004123"/>
    </source>
</evidence>
<dbReference type="PROSITE" id="PS00463">
    <property type="entry name" value="ZN2_CY6_FUNGAL_1"/>
    <property type="match status" value="1"/>
</dbReference>
<dbReference type="AlphaFoldDB" id="A0A1Y6LM05"/>
<keyword evidence="4" id="KW-0238">DNA-binding</keyword>
<gene>
    <name evidence="9" type="ORF">ZT1A5_G6130</name>
</gene>
<accession>A0A1Y6LM05</accession>
<dbReference type="InterPro" id="IPR051089">
    <property type="entry name" value="prtT"/>
</dbReference>
<evidence type="ECO:0000259" key="8">
    <source>
        <dbReference type="PROSITE" id="PS50048"/>
    </source>
</evidence>
<evidence type="ECO:0000256" key="4">
    <source>
        <dbReference type="ARBA" id="ARBA00023125"/>
    </source>
</evidence>
<comment type="subcellular location">
    <subcellularLocation>
        <location evidence="1">Nucleus</location>
    </subcellularLocation>
</comment>
<feature type="domain" description="Zn(2)-C6 fungal-type" evidence="8">
    <location>
        <begin position="72"/>
        <end position="104"/>
    </location>
</feature>
<evidence type="ECO:0000256" key="2">
    <source>
        <dbReference type="ARBA" id="ARBA00022723"/>
    </source>
</evidence>
<dbReference type="GO" id="GO:0000976">
    <property type="term" value="F:transcription cis-regulatory region binding"/>
    <property type="evidence" value="ECO:0007669"/>
    <property type="project" value="TreeGrafter"/>
</dbReference>
<organism evidence="9 10">
    <name type="scientific">Zymoseptoria tritici ST99CH_1A5</name>
    <dbReference type="NCBI Taxonomy" id="1276529"/>
    <lineage>
        <taxon>Eukaryota</taxon>
        <taxon>Fungi</taxon>
        <taxon>Dikarya</taxon>
        <taxon>Ascomycota</taxon>
        <taxon>Pezizomycotina</taxon>
        <taxon>Dothideomycetes</taxon>
        <taxon>Dothideomycetidae</taxon>
        <taxon>Mycosphaerellales</taxon>
        <taxon>Mycosphaerellaceae</taxon>
        <taxon>Zymoseptoria</taxon>
    </lineage>
</organism>
<dbReference type="SMART" id="SM00066">
    <property type="entry name" value="GAL4"/>
    <property type="match status" value="1"/>
</dbReference>
<evidence type="ECO:0000313" key="10">
    <source>
        <dbReference type="Proteomes" id="UP000215453"/>
    </source>
</evidence>
<name>A0A1Y6LM05_ZYMTR</name>
<dbReference type="CDD" id="cd00067">
    <property type="entry name" value="GAL4"/>
    <property type="match status" value="1"/>
</dbReference>
<evidence type="ECO:0000256" key="5">
    <source>
        <dbReference type="ARBA" id="ARBA00023163"/>
    </source>
</evidence>
<dbReference type="InterPro" id="IPR007219">
    <property type="entry name" value="XnlR_reg_dom"/>
</dbReference>
<dbReference type="EMBL" id="LT882680">
    <property type="protein sequence ID" value="SMY24689.1"/>
    <property type="molecule type" value="Genomic_DNA"/>
</dbReference>
<keyword evidence="3" id="KW-0805">Transcription regulation</keyword>
<dbReference type="InterPro" id="IPR036864">
    <property type="entry name" value="Zn2-C6_fun-type_DNA-bd_sf"/>
</dbReference>
<dbReference type="GO" id="GO:0005634">
    <property type="term" value="C:nucleus"/>
    <property type="evidence" value="ECO:0007669"/>
    <property type="project" value="UniProtKB-SubCell"/>
</dbReference>
<dbReference type="GO" id="GO:0000981">
    <property type="term" value="F:DNA-binding transcription factor activity, RNA polymerase II-specific"/>
    <property type="evidence" value="ECO:0007669"/>
    <property type="project" value="InterPro"/>
</dbReference>
<keyword evidence="5" id="KW-0804">Transcription</keyword>
<feature type="compositionally biased region" description="Acidic residues" evidence="7">
    <location>
        <begin position="141"/>
        <end position="153"/>
    </location>
</feature>
<protein>
    <recommendedName>
        <fullName evidence="8">Zn(2)-C6 fungal-type domain-containing protein</fullName>
    </recommendedName>
</protein>
<feature type="region of interest" description="Disordered" evidence="7">
    <location>
        <begin position="141"/>
        <end position="175"/>
    </location>
</feature>